<proteinExistence type="predicted"/>
<dbReference type="InterPro" id="IPR050902">
    <property type="entry name" value="ABC_Transporter_SBP"/>
</dbReference>
<feature type="domain" description="Fe/B12 periplasmic-binding" evidence="2">
    <location>
        <begin position="39"/>
        <end position="298"/>
    </location>
</feature>
<comment type="caution">
    <text evidence="3">The sequence shown here is derived from an EMBL/GenBank/DDBJ whole genome shotgun (WGS) entry which is preliminary data.</text>
</comment>
<dbReference type="Gene3D" id="3.40.50.1980">
    <property type="entry name" value="Nitrogenase molybdenum iron protein domain"/>
    <property type="match status" value="2"/>
</dbReference>
<organism evidence="3 4">
    <name type="scientific">Raoultella planticola</name>
    <name type="common">Klebsiella planticola</name>
    <dbReference type="NCBI Taxonomy" id="575"/>
    <lineage>
        <taxon>Bacteria</taxon>
        <taxon>Pseudomonadati</taxon>
        <taxon>Pseudomonadota</taxon>
        <taxon>Gammaproteobacteria</taxon>
        <taxon>Enterobacterales</taxon>
        <taxon>Enterobacteriaceae</taxon>
        <taxon>Klebsiella/Raoultella group</taxon>
        <taxon>Raoultella</taxon>
    </lineage>
</organism>
<dbReference type="RefSeq" id="WP_128320301.1">
    <property type="nucleotide sequence ID" value="NZ_QKOX01000045.1"/>
</dbReference>
<dbReference type="Pfam" id="PF01497">
    <property type="entry name" value="Peripla_BP_2"/>
    <property type="match status" value="1"/>
</dbReference>
<dbReference type="Gene3D" id="1.20.58.2180">
    <property type="match status" value="1"/>
</dbReference>
<feature type="signal peptide" evidence="1">
    <location>
        <begin position="1"/>
        <end position="19"/>
    </location>
</feature>
<gene>
    <name evidence="3" type="ORF">DN603_27410</name>
</gene>
<dbReference type="AlphaFoldDB" id="A0A443VEY0"/>
<protein>
    <submittedName>
        <fullName evidence="3">ABC transporter substrate-binding protein</fullName>
    </submittedName>
</protein>
<evidence type="ECO:0000313" key="3">
    <source>
        <dbReference type="EMBL" id="RWT15812.1"/>
    </source>
</evidence>
<reference evidence="3 4" key="1">
    <citation type="submission" date="2018-06" db="EMBL/GenBank/DDBJ databases">
        <title>Carbapenemase-producing Enterobacteriaceae present in wastewater treatment plant effluent and nearby surface waters in the US.</title>
        <authorList>
            <person name="Mathys D.A."/>
            <person name="Mollenkopf D.F."/>
            <person name="Feicht S.M."/>
            <person name="Adams R.J."/>
            <person name="Albers A.L."/>
            <person name="Stuever D.M."/>
            <person name="Daniels J.B."/>
            <person name="Wittum T.E."/>
        </authorList>
    </citation>
    <scope>NUCLEOTIDE SEQUENCE [LARGE SCALE GENOMIC DNA]</scope>
    <source>
        <strain evidence="3 4">GEO_47_Down_B</strain>
    </source>
</reference>
<dbReference type="PANTHER" id="PTHR30535">
    <property type="entry name" value="VITAMIN B12-BINDING PROTEIN"/>
    <property type="match status" value="1"/>
</dbReference>
<evidence type="ECO:0000256" key="1">
    <source>
        <dbReference type="SAM" id="SignalP"/>
    </source>
</evidence>
<dbReference type="Proteomes" id="UP000288843">
    <property type="component" value="Unassembled WGS sequence"/>
</dbReference>
<name>A0A443VEY0_RAOPL</name>
<evidence type="ECO:0000313" key="4">
    <source>
        <dbReference type="Proteomes" id="UP000288843"/>
    </source>
</evidence>
<accession>A0A443VEY0</accession>
<evidence type="ECO:0000259" key="2">
    <source>
        <dbReference type="PROSITE" id="PS50983"/>
    </source>
</evidence>
<dbReference type="SUPFAM" id="SSF53807">
    <property type="entry name" value="Helical backbone' metal receptor"/>
    <property type="match status" value="1"/>
</dbReference>
<dbReference type="PANTHER" id="PTHR30535:SF34">
    <property type="entry name" value="MOLYBDATE-BINDING PROTEIN MOLA"/>
    <property type="match status" value="1"/>
</dbReference>
<dbReference type="InterPro" id="IPR002491">
    <property type="entry name" value="ABC_transptr_periplasmic_BD"/>
</dbReference>
<dbReference type="PROSITE" id="PS50983">
    <property type="entry name" value="FE_B12_PBP"/>
    <property type="match status" value="1"/>
</dbReference>
<sequence>MNKFIVSLFCIWLTLPALASRQVTDDTGHSVTLPDNVNHIAEGWFAHQSLVITLGAGDKVMATINRPDSVPWMFYIDPKLNQALINRGPHFNSEELLARGTQVVFVMKGNGDADTYRQAGLPVMEMNFTDYPSLIHSLDITAKVIGTPQAQLRAHSYEQYLQQTISYISQRNSDLTEEQRPRVLHIQSLNPLKVDGSHTLIDTWIRLTGGRNAAEEVKGNMQEVSPEKVLAWQPDIIILGSGCGELQHSYYGELFSTLKAVKSGKVYQNPAGIFPWDRYGTESALQIQWAAKQIQPKRFADVDMVAVTRDFYHRFFDYSLNVNETKRILQALPPENKAQE</sequence>
<feature type="chain" id="PRO_5019466834" evidence="1">
    <location>
        <begin position="20"/>
        <end position="340"/>
    </location>
</feature>
<keyword evidence="1" id="KW-0732">Signal</keyword>
<dbReference type="EMBL" id="QKOX01000045">
    <property type="protein sequence ID" value="RWT15812.1"/>
    <property type="molecule type" value="Genomic_DNA"/>
</dbReference>